<comment type="caution">
    <text evidence="1">The sequence shown here is derived from an EMBL/GenBank/DDBJ whole genome shotgun (WGS) entry which is preliminary data.</text>
</comment>
<reference evidence="1" key="1">
    <citation type="journal article" date="2014" name="Front. Microbiol.">
        <title>High frequency of phylogenetically diverse reductive dehalogenase-homologous genes in deep subseafloor sedimentary metagenomes.</title>
        <authorList>
            <person name="Kawai M."/>
            <person name="Futagami T."/>
            <person name="Toyoda A."/>
            <person name="Takaki Y."/>
            <person name="Nishi S."/>
            <person name="Hori S."/>
            <person name="Arai W."/>
            <person name="Tsubouchi T."/>
            <person name="Morono Y."/>
            <person name="Uchiyama I."/>
            <person name="Ito T."/>
            <person name="Fujiyama A."/>
            <person name="Inagaki F."/>
            <person name="Takami H."/>
        </authorList>
    </citation>
    <scope>NUCLEOTIDE SEQUENCE</scope>
    <source>
        <strain evidence="1">Expedition CK06-06</strain>
    </source>
</reference>
<evidence type="ECO:0008006" key="2">
    <source>
        <dbReference type="Google" id="ProtNLM"/>
    </source>
</evidence>
<sequence length="109" mass="12003">MPFYVVKTPNAFSEATAFSPGRKLARTSTGVLWCCYAGPVAGVMQIFVAYSVDDGISWVEEQVTAAAVRNQQYPSIAIDSADNVHLAWRDYAIATTSDIFYRRRTAGGW</sequence>
<evidence type="ECO:0000313" key="1">
    <source>
        <dbReference type="EMBL" id="GAI90032.1"/>
    </source>
</evidence>
<protein>
    <recommendedName>
        <fullName evidence="2">Sialidase domain-containing protein</fullName>
    </recommendedName>
</protein>
<proteinExistence type="predicted"/>
<dbReference type="InterPro" id="IPR036278">
    <property type="entry name" value="Sialidase_sf"/>
</dbReference>
<dbReference type="SUPFAM" id="SSF50939">
    <property type="entry name" value="Sialidases"/>
    <property type="match status" value="1"/>
</dbReference>
<dbReference type="AlphaFoldDB" id="X1SAJ5"/>
<accession>X1SAJ5</accession>
<feature type="non-terminal residue" evidence="1">
    <location>
        <position position="109"/>
    </location>
</feature>
<name>X1SAJ5_9ZZZZ</name>
<organism evidence="1">
    <name type="scientific">marine sediment metagenome</name>
    <dbReference type="NCBI Taxonomy" id="412755"/>
    <lineage>
        <taxon>unclassified sequences</taxon>
        <taxon>metagenomes</taxon>
        <taxon>ecological metagenomes</taxon>
    </lineage>
</organism>
<gene>
    <name evidence="1" type="ORF">S12H4_40047</name>
</gene>
<dbReference type="EMBL" id="BARW01024270">
    <property type="protein sequence ID" value="GAI90032.1"/>
    <property type="molecule type" value="Genomic_DNA"/>
</dbReference>